<name>A0A5J6L1J4_9MICO</name>
<reference evidence="3" key="1">
    <citation type="submission" date="2019-09" db="EMBL/GenBank/DDBJ databases">
        <title>Mumia zhuanghuii sp. nov. isolated from the intestinal contents of plateau pika (Ochotona curzoniae) in the Qinghai-Tibet plateau of China.</title>
        <authorList>
            <person name="Tian Z."/>
        </authorList>
    </citation>
    <scope>NUCLEOTIDE SEQUENCE [LARGE SCALE GENOMIC DNA]</scope>
    <source>
        <strain evidence="3">L-031</strain>
    </source>
</reference>
<dbReference type="Proteomes" id="UP000325516">
    <property type="component" value="Chromosome"/>
</dbReference>
<dbReference type="PANTHER" id="PTHR40260:SF2">
    <property type="entry name" value="BLR8190 PROTEIN"/>
    <property type="match status" value="1"/>
</dbReference>
<dbReference type="GO" id="GO:0016491">
    <property type="term" value="F:oxidoreductase activity"/>
    <property type="evidence" value="ECO:0007669"/>
    <property type="project" value="InterPro"/>
</dbReference>
<sequence>MHKLVVLYPQPPDPAGFESYYRSTHLPLASRMPGMLAHRFSTAISAQGGSSPYFAVYEADFPDHAAMVAALSSPEGRAVEADVPNYAPEGTLVLDYETETPPA</sequence>
<evidence type="ECO:0000313" key="3">
    <source>
        <dbReference type="Proteomes" id="UP000325516"/>
    </source>
</evidence>
<keyword evidence="3" id="KW-1185">Reference proteome</keyword>
<dbReference type="EMBL" id="CP044232">
    <property type="protein sequence ID" value="QEW02383.1"/>
    <property type="molecule type" value="Genomic_DNA"/>
</dbReference>
<organism evidence="2 3">
    <name type="scientific">Microbacterium lushaniae</name>
    <dbReference type="NCBI Taxonomy" id="2614639"/>
    <lineage>
        <taxon>Bacteria</taxon>
        <taxon>Bacillati</taxon>
        <taxon>Actinomycetota</taxon>
        <taxon>Actinomycetes</taxon>
        <taxon>Micrococcales</taxon>
        <taxon>Microbacteriaceae</taxon>
        <taxon>Microbacterium</taxon>
    </lineage>
</organism>
<protein>
    <submittedName>
        <fullName evidence="2">EthD family reductase</fullName>
    </submittedName>
</protein>
<dbReference type="KEGG" id="mlz:F6J85_04220"/>
<dbReference type="InterPro" id="IPR011008">
    <property type="entry name" value="Dimeric_a/b-barrel"/>
</dbReference>
<dbReference type="RefSeq" id="WP_150923967.1">
    <property type="nucleotide sequence ID" value="NZ_CP044232.1"/>
</dbReference>
<dbReference type="Pfam" id="PF07110">
    <property type="entry name" value="EthD"/>
    <property type="match status" value="1"/>
</dbReference>
<dbReference type="AlphaFoldDB" id="A0A5J6L1J4"/>
<dbReference type="InterPro" id="IPR009799">
    <property type="entry name" value="EthD_dom"/>
</dbReference>
<gene>
    <name evidence="2" type="ORF">F6J85_04220</name>
</gene>
<proteinExistence type="predicted"/>
<evidence type="ECO:0000259" key="1">
    <source>
        <dbReference type="Pfam" id="PF07110"/>
    </source>
</evidence>
<dbReference type="Gene3D" id="3.30.70.100">
    <property type="match status" value="1"/>
</dbReference>
<evidence type="ECO:0000313" key="2">
    <source>
        <dbReference type="EMBL" id="QEW02383.1"/>
    </source>
</evidence>
<dbReference type="NCBIfam" id="TIGR02118">
    <property type="entry name" value="EthD family reductase"/>
    <property type="match status" value="1"/>
</dbReference>
<dbReference type="SUPFAM" id="SSF54909">
    <property type="entry name" value="Dimeric alpha+beta barrel"/>
    <property type="match status" value="1"/>
</dbReference>
<dbReference type="PANTHER" id="PTHR40260">
    <property type="entry name" value="BLR8190 PROTEIN"/>
    <property type="match status" value="1"/>
</dbReference>
<accession>A0A5J6L1J4</accession>
<feature type="domain" description="EthD" evidence="1">
    <location>
        <begin position="13"/>
        <end position="87"/>
    </location>
</feature>